<sequence length="95" mass="10599">MMWWIGIEVSSPLSIIAESLPLSCSIPVQVGTFLFSSLRRSSRKSAKKNAPAGWKKCYKKARHISKIIVPFPALSKGEVLCCRINRLLSHDDLSL</sequence>
<reference evidence="3" key="1">
    <citation type="submission" date="2022-11" db="UniProtKB">
        <authorList>
            <consortium name="WormBaseParasite"/>
        </authorList>
    </citation>
    <scope>IDENTIFICATION</scope>
</reference>
<protein>
    <submittedName>
        <fullName evidence="3">Uncharacterized protein</fullName>
    </submittedName>
</protein>
<keyword evidence="2" id="KW-1185">Reference proteome</keyword>
<keyword evidence="1" id="KW-1133">Transmembrane helix</keyword>
<feature type="transmembrane region" description="Helical" evidence="1">
    <location>
        <begin position="20"/>
        <end position="38"/>
    </location>
</feature>
<name>A0A915EGU4_9BILA</name>
<evidence type="ECO:0000313" key="2">
    <source>
        <dbReference type="Proteomes" id="UP000887574"/>
    </source>
</evidence>
<accession>A0A915EGU4</accession>
<dbReference type="WBParaSite" id="jg5903">
    <property type="protein sequence ID" value="jg5903"/>
    <property type="gene ID" value="jg5903"/>
</dbReference>
<organism evidence="2 3">
    <name type="scientific">Ditylenchus dipsaci</name>
    <dbReference type="NCBI Taxonomy" id="166011"/>
    <lineage>
        <taxon>Eukaryota</taxon>
        <taxon>Metazoa</taxon>
        <taxon>Ecdysozoa</taxon>
        <taxon>Nematoda</taxon>
        <taxon>Chromadorea</taxon>
        <taxon>Rhabditida</taxon>
        <taxon>Tylenchina</taxon>
        <taxon>Tylenchomorpha</taxon>
        <taxon>Sphaerularioidea</taxon>
        <taxon>Anguinidae</taxon>
        <taxon>Anguininae</taxon>
        <taxon>Ditylenchus</taxon>
    </lineage>
</organism>
<keyword evidence="1" id="KW-0812">Transmembrane</keyword>
<proteinExistence type="predicted"/>
<dbReference type="AlphaFoldDB" id="A0A915EGU4"/>
<evidence type="ECO:0000256" key="1">
    <source>
        <dbReference type="SAM" id="Phobius"/>
    </source>
</evidence>
<keyword evidence="1" id="KW-0472">Membrane</keyword>
<dbReference type="Proteomes" id="UP000887574">
    <property type="component" value="Unplaced"/>
</dbReference>
<evidence type="ECO:0000313" key="3">
    <source>
        <dbReference type="WBParaSite" id="jg5903"/>
    </source>
</evidence>